<evidence type="ECO:0000313" key="2">
    <source>
        <dbReference type="Proteomes" id="UP000596276"/>
    </source>
</evidence>
<dbReference type="AlphaFoldDB" id="A0A7U2MVG0"/>
<accession>A0A7U2MVG0</accession>
<name>A0A7U2MVG0_ASPFN</name>
<protein>
    <submittedName>
        <fullName evidence="1">Uncharacterized protein</fullName>
    </submittedName>
</protein>
<reference evidence="2" key="1">
    <citation type="journal article" date="2021" name="G3 (Bethesda)">
        <title>Chromosome assembled and annotated genome sequence of Aspergillus flavus NRRL 3357.</title>
        <authorList>
            <person name="Skerker J.M."/>
            <person name="Pianalto K.M."/>
            <person name="Mondo S.J."/>
            <person name="Yang K."/>
            <person name="Arkin A.P."/>
            <person name="Keller N.P."/>
            <person name="Grigoriev I.V."/>
            <person name="Louise Glass N.L."/>
        </authorList>
    </citation>
    <scope>NUCLEOTIDE SEQUENCE [LARGE SCALE GENOMIC DNA]</scope>
    <source>
        <strain evidence="2">ATCC 200026 / FGSC A1120 / IAM 13836 / NRRL 3357 / JCM 12722 / SRRC 167</strain>
    </source>
</reference>
<dbReference type="EMBL" id="CP044618">
    <property type="protein sequence ID" value="QRD90609.1"/>
    <property type="molecule type" value="Genomic_DNA"/>
</dbReference>
<organism evidence="1 2">
    <name type="scientific">Aspergillus flavus (strain ATCC 200026 / FGSC A1120 / IAM 13836 / NRRL 3357 / JCM 12722 / SRRC 167)</name>
    <dbReference type="NCBI Taxonomy" id="332952"/>
    <lineage>
        <taxon>Eukaryota</taxon>
        <taxon>Fungi</taxon>
        <taxon>Dikarya</taxon>
        <taxon>Ascomycota</taxon>
        <taxon>Pezizomycotina</taxon>
        <taxon>Eurotiomycetes</taxon>
        <taxon>Eurotiomycetidae</taxon>
        <taxon>Eurotiales</taxon>
        <taxon>Aspergillaceae</taxon>
        <taxon>Aspergillus</taxon>
        <taxon>Aspergillus subgen. Circumdati</taxon>
    </lineage>
</organism>
<dbReference type="Proteomes" id="UP000596276">
    <property type="component" value="Chromosome 4"/>
</dbReference>
<proteinExistence type="predicted"/>
<gene>
    <name evidence="1" type="ORF">F9C07_10566</name>
</gene>
<dbReference type="VEuPathDB" id="FungiDB:F9C07_10566"/>
<evidence type="ECO:0000313" key="1">
    <source>
        <dbReference type="EMBL" id="QRD90609.1"/>
    </source>
</evidence>
<keyword evidence="2" id="KW-1185">Reference proteome</keyword>
<sequence length="69" mass="8025">MVNKSYPGESLQGCNSEMGSLEYLIDWYLTLGELIQFIERLDVDKYPYDLWTTSKRFFTYVVSIGGDDL</sequence>